<keyword evidence="3" id="KW-0964">Secreted</keyword>
<keyword evidence="5" id="KW-0472">Membrane</keyword>
<organism evidence="6 7">
    <name type="scientific">Strongyloides venezuelensis</name>
    <name type="common">Threadworm</name>
    <dbReference type="NCBI Taxonomy" id="75913"/>
    <lineage>
        <taxon>Eukaryota</taxon>
        <taxon>Metazoa</taxon>
        <taxon>Ecdysozoa</taxon>
        <taxon>Nematoda</taxon>
        <taxon>Chromadorea</taxon>
        <taxon>Rhabditida</taxon>
        <taxon>Tylenchina</taxon>
        <taxon>Panagrolaimomorpha</taxon>
        <taxon>Strongyloidoidea</taxon>
        <taxon>Strongyloididae</taxon>
        <taxon>Strongyloides</taxon>
    </lineage>
</organism>
<evidence type="ECO:0000256" key="2">
    <source>
        <dbReference type="ARBA" id="ARBA00007236"/>
    </source>
</evidence>
<dbReference type="Proteomes" id="UP000035680">
    <property type="component" value="Unassembled WGS sequence"/>
</dbReference>
<keyword evidence="4" id="KW-0732">Signal</keyword>
<dbReference type="GO" id="GO:0005125">
    <property type="term" value="F:cytokine activity"/>
    <property type="evidence" value="ECO:0007669"/>
    <property type="project" value="InterPro"/>
</dbReference>
<feature type="transmembrane region" description="Helical" evidence="5">
    <location>
        <begin position="15"/>
        <end position="34"/>
    </location>
</feature>
<dbReference type="WBParaSite" id="SVE_0110300.1">
    <property type="protein sequence ID" value="SVE_0110300.1"/>
    <property type="gene ID" value="SVE_0110300"/>
</dbReference>
<sequence>MVIIMIFVSKNIFNVLYQNWIAVYFLVFSTFSLIGGKMQSEIRLSDECYYRYTAQDHHKSFSDWLHRKNSSHYSPLVPSYSQALLKLEMDKFKHGEQVTSGASACNGRQNSFITPETPLRERALCKFEYIVNYNPKRLPSTLTEARCSCSRPSAKVIGKKVFECEPLRYSMRVLLFDNDCQSFYEGYETIALACIPVMQASASSSVDTDFMVPVKADIPT</sequence>
<keyword evidence="5" id="KW-0812">Transmembrane</keyword>
<reference evidence="6" key="1">
    <citation type="submission" date="2014-07" db="EMBL/GenBank/DDBJ databases">
        <authorList>
            <person name="Martin A.A"/>
            <person name="De Silva N."/>
        </authorList>
    </citation>
    <scope>NUCLEOTIDE SEQUENCE</scope>
</reference>
<dbReference type="InterPro" id="IPR010345">
    <property type="entry name" value="IL-17_fam"/>
</dbReference>
<keyword evidence="6" id="KW-1185">Reference proteome</keyword>
<dbReference type="Pfam" id="PF06083">
    <property type="entry name" value="IL17"/>
    <property type="match status" value="1"/>
</dbReference>
<evidence type="ECO:0000313" key="7">
    <source>
        <dbReference type="WBParaSite" id="SVE_0110300.1"/>
    </source>
</evidence>
<reference evidence="7" key="2">
    <citation type="submission" date="2015-08" db="UniProtKB">
        <authorList>
            <consortium name="WormBaseParasite"/>
        </authorList>
    </citation>
    <scope>IDENTIFICATION</scope>
</reference>
<comment type="subcellular location">
    <subcellularLocation>
        <location evidence="1">Secreted</location>
    </subcellularLocation>
</comment>
<name>A0A0K0EX49_STRVS</name>
<dbReference type="SUPFAM" id="SSF57501">
    <property type="entry name" value="Cystine-knot cytokines"/>
    <property type="match status" value="1"/>
</dbReference>
<keyword evidence="5" id="KW-1133">Transmembrane helix</keyword>
<protein>
    <submittedName>
        <fullName evidence="7">Interleukin 17-like protein</fullName>
    </submittedName>
</protein>
<dbReference type="GO" id="GO:0005576">
    <property type="term" value="C:extracellular region"/>
    <property type="evidence" value="ECO:0007669"/>
    <property type="project" value="UniProtKB-SubCell"/>
</dbReference>
<evidence type="ECO:0000256" key="1">
    <source>
        <dbReference type="ARBA" id="ARBA00004613"/>
    </source>
</evidence>
<dbReference type="InterPro" id="IPR029034">
    <property type="entry name" value="Cystine-knot_cytokine"/>
</dbReference>
<comment type="similarity">
    <text evidence="2">Belongs to the IL-17 family.</text>
</comment>
<evidence type="ECO:0000256" key="5">
    <source>
        <dbReference type="SAM" id="Phobius"/>
    </source>
</evidence>
<evidence type="ECO:0000313" key="6">
    <source>
        <dbReference type="Proteomes" id="UP000035680"/>
    </source>
</evidence>
<dbReference type="AlphaFoldDB" id="A0A0K0EX49"/>
<evidence type="ECO:0000256" key="3">
    <source>
        <dbReference type="ARBA" id="ARBA00022525"/>
    </source>
</evidence>
<accession>A0A0K0EX49</accession>
<evidence type="ECO:0000256" key="4">
    <source>
        <dbReference type="ARBA" id="ARBA00022729"/>
    </source>
</evidence>
<proteinExistence type="inferred from homology"/>
<dbReference type="Gene3D" id="2.10.90.10">
    <property type="entry name" value="Cystine-knot cytokines"/>
    <property type="match status" value="1"/>
</dbReference>